<proteinExistence type="predicted"/>
<dbReference type="Proteomes" id="UP001057134">
    <property type="component" value="Chromosome"/>
</dbReference>
<name>A0ABY4RM70_9BACL</name>
<protein>
    <submittedName>
        <fullName evidence="1">Uncharacterized protein</fullName>
    </submittedName>
</protein>
<sequence>MKSCCGRRGRSPGSPRARLCDGVCGKDTPNGVQIIALGQAIMRVARQRIMERGFTL</sequence>
<accession>A0ABY4RM70</accession>
<organism evidence="1 2">
    <name type="scientific">Paenibacillus konkukensis</name>
    <dbReference type="NCBI Taxonomy" id="2020716"/>
    <lineage>
        <taxon>Bacteria</taxon>
        <taxon>Bacillati</taxon>
        <taxon>Bacillota</taxon>
        <taxon>Bacilli</taxon>
        <taxon>Bacillales</taxon>
        <taxon>Paenibacillaceae</taxon>
        <taxon>Paenibacillus</taxon>
    </lineage>
</organism>
<keyword evidence="2" id="KW-1185">Reference proteome</keyword>
<evidence type="ECO:0000313" key="2">
    <source>
        <dbReference type="Proteomes" id="UP001057134"/>
    </source>
</evidence>
<reference evidence="1" key="1">
    <citation type="submission" date="2018-02" db="EMBL/GenBank/DDBJ databases">
        <authorList>
            <person name="Kim S.-K."/>
            <person name="Jung H.-I."/>
            <person name="Lee S.-W."/>
        </authorList>
    </citation>
    <scope>NUCLEOTIDE SEQUENCE</scope>
    <source>
        <strain evidence="1">SK3146</strain>
    </source>
</reference>
<gene>
    <name evidence="1" type="ORF">SK3146_02281</name>
</gene>
<reference evidence="1" key="2">
    <citation type="journal article" date="2021" name="J Anim Sci Technol">
        <title>Complete genome sequence of Paenibacillus konkukensis sp. nov. SK3146 as a potential probiotic strain.</title>
        <authorList>
            <person name="Jung H.I."/>
            <person name="Park S."/>
            <person name="Niu K.M."/>
            <person name="Lee S.W."/>
            <person name="Kothari D."/>
            <person name="Yi K.J."/>
            <person name="Kim S.K."/>
        </authorList>
    </citation>
    <scope>NUCLEOTIDE SEQUENCE</scope>
    <source>
        <strain evidence="1">SK3146</strain>
    </source>
</reference>
<dbReference type="EMBL" id="CP027059">
    <property type="protein sequence ID" value="UQZ83120.1"/>
    <property type="molecule type" value="Genomic_DNA"/>
</dbReference>
<evidence type="ECO:0000313" key="1">
    <source>
        <dbReference type="EMBL" id="UQZ83120.1"/>
    </source>
</evidence>